<evidence type="ECO:0000313" key="7">
    <source>
        <dbReference type="EMBL" id="MBB3897059.1"/>
    </source>
</evidence>
<gene>
    <name evidence="7" type="ORF">GGQ83_000485</name>
</gene>
<keyword evidence="3" id="KW-0479">Metal-binding</keyword>
<accession>A0A840A6B1</accession>
<dbReference type="Proteomes" id="UP000553193">
    <property type="component" value="Unassembled WGS sequence"/>
</dbReference>
<protein>
    <submittedName>
        <fullName evidence="7">Glyoxylase-like metal-dependent hydrolase (Beta-lactamase superfamily II)</fullName>
    </submittedName>
</protein>
<dbReference type="InterPro" id="IPR001279">
    <property type="entry name" value="Metallo-B-lactamas"/>
</dbReference>
<evidence type="ECO:0000256" key="4">
    <source>
        <dbReference type="ARBA" id="ARBA00022801"/>
    </source>
</evidence>
<comment type="cofactor">
    <cofactor evidence="1">
        <name>Zn(2+)</name>
        <dbReference type="ChEBI" id="CHEBI:29105"/>
    </cofactor>
</comment>
<evidence type="ECO:0000256" key="5">
    <source>
        <dbReference type="ARBA" id="ARBA00022833"/>
    </source>
</evidence>
<keyword evidence="5" id="KW-0862">Zinc</keyword>
<dbReference type="RefSeq" id="WP_184382003.1">
    <property type="nucleotide sequence ID" value="NZ_JACIDJ010000001.1"/>
</dbReference>
<dbReference type="InterPro" id="IPR036866">
    <property type="entry name" value="RibonucZ/Hydroxyglut_hydro"/>
</dbReference>
<dbReference type="CDD" id="cd07729">
    <property type="entry name" value="AHL_lactonase_MBL-fold"/>
    <property type="match status" value="1"/>
</dbReference>
<dbReference type="AlphaFoldDB" id="A0A840A6B1"/>
<keyword evidence="4 7" id="KW-0378">Hydrolase</keyword>
<dbReference type="PANTHER" id="PTHR42978:SF7">
    <property type="entry name" value="METALLO-HYDROLASE RV2300C-RELATED"/>
    <property type="match status" value="1"/>
</dbReference>
<evidence type="ECO:0000256" key="1">
    <source>
        <dbReference type="ARBA" id="ARBA00001947"/>
    </source>
</evidence>
<dbReference type="GO" id="GO:0046872">
    <property type="term" value="F:metal ion binding"/>
    <property type="evidence" value="ECO:0007669"/>
    <property type="project" value="UniProtKB-KW"/>
</dbReference>
<evidence type="ECO:0000256" key="3">
    <source>
        <dbReference type="ARBA" id="ARBA00022723"/>
    </source>
</evidence>
<comment type="caution">
    <text evidence="7">The sequence shown here is derived from an EMBL/GenBank/DDBJ whole genome shotgun (WGS) entry which is preliminary data.</text>
</comment>
<feature type="domain" description="Metallo-beta-lactamase" evidence="6">
    <location>
        <begin position="39"/>
        <end position="234"/>
    </location>
</feature>
<sequence>MTWDLYAIRYATNPRRLARDNFITASGDPHDAAMPMDFFIWCAVKDGRAVVVDSGADAATCAARGNDFLRCPAESLAAIGVDATQVEDVVSTHLHWDHAGNFGKFPRARFHAQPCEIAHATGPCMCQPFLRRAYDVEHVVGFVRLLYADRVCFHEQEGEVAPGITVRQVGGHAPGLQVVRVHTRKGWVVLASDAMHFAANARTGNPFPVVVNVKDYLDALALLPRLGEHVIPGHDPEVMARHEEVAPGIVRLA</sequence>
<comment type="similarity">
    <text evidence="2">Belongs to the metallo-beta-lactamase superfamily.</text>
</comment>
<dbReference type="SMART" id="SM00849">
    <property type="entry name" value="Lactamase_B"/>
    <property type="match status" value="1"/>
</dbReference>
<dbReference type="SUPFAM" id="SSF56281">
    <property type="entry name" value="Metallo-hydrolase/oxidoreductase"/>
    <property type="match status" value="1"/>
</dbReference>
<dbReference type="Pfam" id="PF00753">
    <property type="entry name" value="Lactamase_B"/>
    <property type="match status" value="1"/>
</dbReference>
<organism evidence="7 8">
    <name type="scientific">Roseococcus suduntuyensis</name>
    <dbReference type="NCBI Taxonomy" id="455361"/>
    <lineage>
        <taxon>Bacteria</taxon>
        <taxon>Pseudomonadati</taxon>
        <taxon>Pseudomonadota</taxon>
        <taxon>Alphaproteobacteria</taxon>
        <taxon>Acetobacterales</taxon>
        <taxon>Roseomonadaceae</taxon>
        <taxon>Roseococcus</taxon>
    </lineage>
</organism>
<dbReference type="GO" id="GO:0016787">
    <property type="term" value="F:hydrolase activity"/>
    <property type="evidence" value="ECO:0007669"/>
    <property type="project" value="UniProtKB-KW"/>
</dbReference>
<reference evidence="7 8" key="1">
    <citation type="submission" date="2020-08" db="EMBL/GenBank/DDBJ databases">
        <title>Genomic Encyclopedia of Type Strains, Phase IV (KMG-IV): sequencing the most valuable type-strain genomes for metagenomic binning, comparative biology and taxonomic classification.</title>
        <authorList>
            <person name="Goeker M."/>
        </authorList>
    </citation>
    <scope>NUCLEOTIDE SEQUENCE [LARGE SCALE GENOMIC DNA]</scope>
    <source>
        <strain evidence="7 8">DSM 19979</strain>
    </source>
</reference>
<dbReference type="EMBL" id="JACIDJ010000001">
    <property type="protein sequence ID" value="MBB3897059.1"/>
    <property type="molecule type" value="Genomic_DNA"/>
</dbReference>
<evidence type="ECO:0000256" key="2">
    <source>
        <dbReference type="ARBA" id="ARBA00007749"/>
    </source>
</evidence>
<dbReference type="InterPro" id="IPR051013">
    <property type="entry name" value="MBL_superfamily_lactonases"/>
</dbReference>
<dbReference type="Gene3D" id="3.60.15.10">
    <property type="entry name" value="Ribonuclease Z/Hydroxyacylglutathione hydrolase-like"/>
    <property type="match status" value="1"/>
</dbReference>
<dbReference type="PANTHER" id="PTHR42978">
    <property type="entry name" value="QUORUM-QUENCHING LACTONASE YTNP-RELATED-RELATED"/>
    <property type="match status" value="1"/>
</dbReference>
<keyword evidence="8" id="KW-1185">Reference proteome</keyword>
<name>A0A840A6B1_9PROT</name>
<evidence type="ECO:0000313" key="8">
    <source>
        <dbReference type="Proteomes" id="UP000553193"/>
    </source>
</evidence>
<proteinExistence type="inferred from homology"/>
<evidence type="ECO:0000259" key="6">
    <source>
        <dbReference type="SMART" id="SM00849"/>
    </source>
</evidence>